<dbReference type="AlphaFoldDB" id="A0A0U2VAA0"/>
<accession>A0A0U2VAA0</accession>
<dbReference type="CDD" id="cd05009">
    <property type="entry name" value="SIS_GlmS_GlmD_2"/>
    <property type="match status" value="1"/>
</dbReference>
<evidence type="ECO:0000313" key="3">
    <source>
        <dbReference type="EMBL" id="ALS34653.1"/>
    </source>
</evidence>
<organism evidence="3">
    <name type="scientific">Pseudoalteromonas translucida KMM 520</name>
    <dbReference type="NCBI Taxonomy" id="1315283"/>
    <lineage>
        <taxon>Bacteria</taxon>
        <taxon>Pseudomonadati</taxon>
        <taxon>Pseudomonadota</taxon>
        <taxon>Gammaproteobacteria</taxon>
        <taxon>Alteromonadales</taxon>
        <taxon>Pseudoalteromonadaceae</taxon>
        <taxon>Pseudoalteromonas</taxon>
    </lineage>
</organism>
<evidence type="ECO:0000259" key="2">
    <source>
        <dbReference type="PROSITE" id="PS51464"/>
    </source>
</evidence>
<dbReference type="InterPro" id="IPR046348">
    <property type="entry name" value="SIS_dom_sf"/>
</dbReference>
<dbReference type="InterPro" id="IPR035466">
    <property type="entry name" value="GlmS/AgaS_SIS"/>
</dbReference>
<dbReference type="Gene3D" id="3.40.50.10490">
    <property type="entry name" value="Glucose-6-phosphate isomerase like protein, domain 1"/>
    <property type="match status" value="2"/>
</dbReference>
<keyword evidence="3" id="KW-0808">Transferase</keyword>
<dbReference type="InterPro" id="IPR035490">
    <property type="entry name" value="GlmS/FrlB_SIS"/>
</dbReference>
<dbReference type="PATRIC" id="fig|1315283.4.peg.3246"/>
<evidence type="ECO:0000313" key="4">
    <source>
        <dbReference type="Proteomes" id="UP000065261"/>
    </source>
</evidence>
<dbReference type="Proteomes" id="UP000065261">
    <property type="component" value="Chromosome II"/>
</dbReference>
<dbReference type="NCBIfam" id="NF046059">
    <property type="entry name" value="NagB_SO3506"/>
    <property type="match status" value="1"/>
</dbReference>
<dbReference type="RefSeq" id="WP_058374708.1">
    <property type="nucleotide sequence ID" value="NZ_CP011035.1"/>
</dbReference>
<dbReference type="Pfam" id="PF01380">
    <property type="entry name" value="SIS"/>
    <property type="match status" value="2"/>
</dbReference>
<dbReference type="GO" id="GO:0008483">
    <property type="term" value="F:transaminase activity"/>
    <property type="evidence" value="ECO:0007669"/>
    <property type="project" value="UniProtKB-KW"/>
</dbReference>
<feature type="domain" description="SIS" evidence="2">
    <location>
        <begin position="195"/>
        <end position="322"/>
    </location>
</feature>
<dbReference type="KEGG" id="ptn:PTRA_b0125"/>
<dbReference type="PROSITE" id="PS51464">
    <property type="entry name" value="SIS"/>
    <property type="match status" value="2"/>
</dbReference>
<dbReference type="EMBL" id="CP011035">
    <property type="protein sequence ID" value="ALS34653.1"/>
    <property type="molecule type" value="Genomic_DNA"/>
</dbReference>
<keyword evidence="3" id="KW-0032">Aminotransferase</keyword>
<gene>
    <name evidence="3" type="primary">glmS</name>
    <name evidence="3" type="ORF">PTRA_b0125</name>
</gene>
<evidence type="ECO:0000256" key="1">
    <source>
        <dbReference type="ARBA" id="ARBA00022737"/>
    </source>
</evidence>
<sequence>MFQTLMEKEAAQAPDIIQQQLIANQLLVEKVGQKLREFAPKMVMMIGRGSSDHAGVFGKYLIEIEAGIPVSSAAPSIASVYGKSLNLKDALVIVISQSGRSPDIIAQAEMAKKSGAYCIALVNDESSPLRDIVDEIIPLKAGNEMSVAATKSYLATLSALVHIVANWTQNQPLIAALNELPTAMKTMVESPVQLTPSALEGVKNMVVLARGLGFSIAKEMALKLKEVCAIHAESFSSAEFLHGPVTLVEQGLVILNCAVADETASSHQLQINEVGQRGAQLVQLNQNNITIHPRLAPFLVLQRFYLDVAKVALSRGFNPDEPKGLKKVTRTL</sequence>
<name>A0A0U2VAA0_9GAMM</name>
<proteinExistence type="predicted"/>
<dbReference type="OrthoDB" id="9761808at2"/>
<protein>
    <submittedName>
        <fullName evidence="3">Glucosamine--fructose-6-phosphate aminotransferase (Isomerizing)</fullName>
    </submittedName>
</protein>
<dbReference type="PANTHER" id="PTHR10937:SF8">
    <property type="entry name" value="AMINOTRANSFERASE-RELATED"/>
    <property type="match status" value="1"/>
</dbReference>
<dbReference type="GO" id="GO:0097367">
    <property type="term" value="F:carbohydrate derivative binding"/>
    <property type="evidence" value="ECO:0007669"/>
    <property type="project" value="InterPro"/>
</dbReference>
<dbReference type="InterPro" id="IPR001347">
    <property type="entry name" value="SIS_dom"/>
</dbReference>
<dbReference type="SUPFAM" id="SSF53697">
    <property type="entry name" value="SIS domain"/>
    <property type="match status" value="1"/>
</dbReference>
<keyword evidence="1" id="KW-0677">Repeat</keyword>
<feature type="domain" description="SIS" evidence="2">
    <location>
        <begin position="31"/>
        <end position="174"/>
    </location>
</feature>
<dbReference type="PANTHER" id="PTHR10937">
    <property type="entry name" value="GLUCOSAMINE--FRUCTOSE-6-PHOSPHATE AMINOTRANSFERASE, ISOMERIZING"/>
    <property type="match status" value="1"/>
</dbReference>
<dbReference type="GO" id="GO:1901135">
    <property type="term" value="P:carbohydrate derivative metabolic process"/>
    <property type="evidence" value="ECO:0007669"/>
    <property type="project" value="InterPro"/>
</dbReference>
<dbReference type="CDD" id="cd05008">
    <property type="entry name" value="SIS_GlmS_GlmD_1"/>
    <property type="match status" value="1"/>
</dbReference>
<reference evidence="3 4" key="1">
    <citation type="submission" date="2015-03" db="EMBL/GenBank/DDBJ databases">
        <authorList>
            <person name="Murphy D."/>
        </authorList>
    </citation>
    <scope>NUCLEOTIDE SEQUENCE [LARGE SCALE GENOMIC DNA]</scope>
    <source>
        <strain evidence="3 4">KMM 520</strain>
    </source>
</reference>